<dbReference type="Pfam" id="PF03692">
    <property type="entry name" value="CxxCxxCC"/>
    <property type="match status" value="1"/>
</dbReference>
<dbReference type="Proteomes" id="UP001610063">
    <property type="component" value="Unassembled WGS sequence"/>
</dbReference>
<reference evidence="1 2" key="1">
    <citation type="journal article" date="2013" name="Int. J. Syst. Evol. Microbiol.">
        <title>Marinoscillum luteum sp. nov., isolated from marine sediment.</title>
        <authorList>
            <person name="Cha I.T."/>
            <person name="Park S.J."/>
            <person name="Kim S.J."/>
            <person name="Kim J.G."/>
            <person name="Jung M.Y."/>
            <person name="Shin K.S."/>
            <person name="Kwon K.K."/>
            <person name="Yang S.H."/>
            <person name="Seo Y.S."/>
            <person name="Rhee S.K."/>
        </authorList>
    </citation>
    <scope>NUCLEOTIDE SEQUENCE [LARGE SCALE GENOMIC DNA]</scope>
    <source>
        <strain evidence="1 2">KCTC 23939</strain>
    </source>
</reference>
<comment type="caution">
    <text evidence="1">The sequence shown here is derived from an EMBL/GenBank/DDBJ whole genome shotgun (WGS) entry which is preliminary data.</text>
</comment>
<dbReference type="RefSeq" id="WP_395417242.1">
    <property type="nucleotide sequence ID" value="NZ_JBIPKE010000015.1"/>
</dbReference>
<accession>A0ABW7N7W2</accession>
<sequence length="201" mass="22720">MSIVRKVRAVERLFGRLDEEISQFRGVTGVHCISGCGKCCTKPDIEASPLEFLPLAFHLFLTGKAEATLEQIAHEQSSICLIYSPLSLIDNTKGSCGNYAYRGLICRLFSYGSSRDKFGELKMVTCKLIKEQQVESYEKAVAMLTRHEYVPVFSDYYKKLMQIDFQLGNQILPINEAIKVAIETVLHHYAYRPFPRIKGAA</sequence>
<organism evidence="1 2">
    <name type="scientific">Marinoscillum luteum</name>
    <dbReference type="NCBI Taxonomy" id="861051"/>
    <lineage>
        <taxon>Bacteria</taxon>
        <taxon>Pseudomonadati</taxon>
        <taxon>Bacteroidota</taxon>
        <taxon>Cytophagia</taxon>
        <taxon>Cytophagales</taxon>
        <taxon>Reichenbachiellaceae</taxon>
        <taxon>Marinoscillum</taxon>
    </lineage>
</organism>
<gene>
    <name evidence="1" type="ORF">ACHKAR_09640</name>
</gene>
<name>A0ABW7N7W2_9BACT</name>
<dbReference type="InterPro" id="IPR005358">
    <property type="entry name" value="Puta_zinc/iron-chelating_dom"/>
</dbReference>
<evidence type="ECO:0000313" key="1">
    <source>
        <dbReference type="EMBL" id="MFH6983702.1"/>
    </source>
</evidence>
<keyword evidence="2" id="KW-1185">Reference proteome</keyword>
<evidence type="ECO:0000313" key="2">
    <source>
        <dbReference type="Proteomes" id="UP001610063"/>
    </source>
</evidence>
<protein>
    <submittedName>
        <fullName evidence="1">YkgJ family cysteine cluster protein</fullName>
    </submittedName>
</protein>
<proteinExistence type="predicted"/>
<dbReference type="EMBL" id="JBIPKE010000015">
    <property type="protein sequence ID" value="MFH6983702.1"/>
    <property type="molecule type" value="Genomic_DNA"/>
</dbReference>